<comment type="caution">
    <text evidence="2">The sequence shown here is derived from an EMBL/GenBank/DDBJ whole genome shotgun (WGS) entry which is preliminary data.</text>
</comment>
<keyword evidence="1" id="KW-1133">Transmembrane helix</keyword>
<dbReference type="EMBL" id="JEOB01000002">
    <property type="protein sequence ID" value="EXM40111.1"/>
    <property type="molecule type" value="Genomic_DNA"/>
</dbReference>
<dbReference type="RefSeq" id="WP_037286025.1">
    <property type="nucleotide sequence ID" value="NZ_JEOB01000002.1"/>
</dbReference>
<keyword evidence="1" id="KW-0472">Membrane</keyword>
<sequence>MGVKLTAIVMILVGLYQLIGVLTDSKWFWKGYKMRRALKQQGKKMARIVYIVSGIVWTIGGIVLFVKL</sequence>
<evidence type="ECO:0000313" key="2">
    <source>
        <dbReference type="EMBL" id="EXM40111.1"/>
    </source>
</evidence>
<feature type="transmembrane region" description="Helical" evidence="1">
    <location>
        <begin position="6"/>
        <end position="27"/>
    </location>
</feature>
<keyword evidence="3" id="KW-1185">Reference proteome</keyword>
<proteinExistence type="predicted"/>
<reference evidence="2 3" key="1">
    <citation type="submission" date="2013-06" db="EMBL/GenBank/DDBJ databases">
        <title>Rumen cellulosomics: divergent fiber-degrading strategies revealed by comparative genome-wide analysis of six Ruminococcal strains.</title>
        <authorList>
            <person name="Dassa B."/>
            <person name="Borovok I."/>
            <person name="Lamed R."/>
            <person name="Flint H."/>
            <person name="Yeoman C.J."/>
            <person name="White B."/>
            <person name="Bayer E.A."/>
        </authorList>
    </citation>
    <scope>NUCLEOTIDE SEQUENCE [LARGE SCALE GENOMIC DNA]</scope>
    <source>
        <strain evidence="2 3">SY3</strain>
    </source>
</reference>
<dbReference type="PATRIC" id="fig|1341156.4.peg.1589"/>
<gene>
    <name evidence="2" type="ORF">RASY3_05865</name>
</gene>
<evidence type="ECO:0000256" key="1">
    <source>
        <dbReference type="SAM" id="Phobius"/>
    </source>
</evidence>
<protein>
    <recommendedName>
        <fullName evidence="4">Immunity protein</fullName>
    </recommendedName>
</protein>
<evidence type="ECO:0000313" key="3">
    <source>
        <dbReference type="Proteomes" id="UP000021369"/>
    </source>
</evidence>
<name>A0A011VXW8_RUMAL</name>
<keyword evidence="1" id="KW-0812">Transmembrane</keyword>
<evidence type="ECO:0008006" key="4">
    <source>
        <dbReference type="Google" id="ProtNLM"/>
    </source>
</evidence>
<dbReference type="Proteomes" id="UP000021369">
    <property type="component" value="Unassembled WGS sequence"/>
</dbReference>
<dbReference type="AlphaFoldDB" id="A0A011VXW8"/>
<organism evidence="2 3">
    <name type="scientific">Ruminococcus albus SY3</name>
    <dbReference type="NCBI Taxonomy" id="1341156"/>
    <lineage>
        <taxon>Bacteria</taxon>
        <taxon>Bacillati</taxon>
        <taxon>Bacillota</taxon>
        <taxon>Clostridia</taxon>
        <taxon>Eubacteriales</taxon>
        <taxon>Oscillospiraceae</taxon>
        <taxon>Ruminococcus</taxon>
    </lineage>
</organism>
<accession>A0A011VXW8</accession>
<feature type="transmembrane region" description="Helical" evidence="1">
    <location>
        <begin position="48"/>
        <end position="66"/>
    </location>
</feature>